<feature type="signal peptide" evidence="4">
    <location>
        <begin position="1"/>
        <end position="20"/>
    </location>
</feature>
<dbReference type="AlphaFoldDB" id="A0A131YKQ9"/>
<accession>A0A131YKQ9</accession>
<evidence type="ECO:0000256" key="3">
    <source>
        <dbReference type="ARBA" id="ARBA00023002"/>
    </source>
</evidence>
<keyword evidence="4" id="KW-0732">Signal</keyword>
<dbReference type="GO" id="GO:0005739">
    <property type="term" value="C:mitochondrion"/>
    <property type="evidence" value="ECO:0007669"/>
    <property type="project" value="TreeGrafter"/>
</dbReference>
<feature type="chain" id="PRO_5007285445" description="15-oxoprostaglandin 13-reductase" evidence="4">
    <location>
        <begin position="21"/>
        <end position="376"/>
    </location>
</feature>
<dbReference type="Pfam" id="PF08240">
    <property type="entry name" value="ADH_N"/>
    <property type="match status" value="1"/>
</dbReference>
<dbReference type="FunFam" id="3.40.50.720:FF:000121">
    <property type="entry name" value="Prostaglandin reductase 2"/>
    <property type="match status" value="1"/>
</dbReference>
<proteinExistence type="inferred from homology"/>
<dbReference type="InterPro" id="IPR036291">
    <property type="entry name" value="NAD(P)-bd_dom_sf"/>
</dbReference>
<dbReference type="Gene3D" id="3.90.180.10">
    <property type="entry name" value="Medium-chain alcohol dehydrogenases, catalytic domain"/>
    <property type="match status" value="1"/>
</dbReference>
<feature type="domain" description="Enoyl reductase (ER)" evidence="5">
    <location>
        <begin position="47"/>
        <end position="373"/>
    </location>
</feature>
<dbReference type="InterPro" id="IPR051397">
    <property type="entry name" value="Zn-ADH-like_protein"/>
</dbReference>
<dbReference type="InterPro" id="IPR013154">
    <property type="entry name" value="ADH-like_N"/>
</dbReference>
<name>A0A131YKQ9_RHIAP</name>
<dbReference type="InterPro" id="IPR013149">
    <property type="entry name" value="ADH-like_C"/>
</dbReference>
<comment type="similarity">
    <text evidence="1">Belongs to the zinc-containing alcohol dehydrogenase family. Quinone oxidoreductase subfamily.</text>
</comment>
<dbReference type="Pfam" id="PF00107">
    <property type="entry name" value="ADH_zinc_N"/>
    <property type="match status" value="1"/>
</dbReference>
<dbReference type="InterPro" id="IPR011032">
    <property type="entry name" value="GroES-like_sf"/>
</dbReference>
<evidence type="ECO:0000256" key="4">
    <source>
        <dbReference type="SAM" id="SignalP"/>
    </source>
</evidence>
<evidence type="ECO:0000256" key="1">
    <source>
        <dbReference type="ARBA" id="ARBA00010371"/>
    </source>
</evidence>
<dbReference type="SUPFAM" id="SSF51735">
    <property type="entry name" value="NAD(P)-binding Rossmann-fold domains"/>
    <property type="match status" value="1"/>
</dbReference>
<evidence type="ECO:0000313" key="6">
    <source>
        <dbReference type="EMBL" id="JAP79148.1"/>
    </source>
</evidence>
<dbReference type="GO" id="GO:0047522">
    <property type="term" value="F:15-oxoprostaglandin 13-reductase [NAD(P)+] activity"/>
    <property type="evidence" value="ECO:0007669"/>
    <property type="project" value="UniProtKB-EC"/>
</dbReference>
<organism evidence="6">
    <name type="scientific">Rhipicephalus appendiculatus</name>
    <name type="common">Brown ear tick</name>
    <dbReference type="NCBI Taxonomy" id="34631"/>
    <lineage>
        <taxon>Eukaryota</taxon>
        <taxon>Metazoa</taxon>
        <taxon>Ecdysozoa</taxon>
        <taxon>Arthropoda</taxon>
        <taxon>Chelicerata</taxon>
        <taxon>Arachnida</taxon>
        <taxon>Acari</taxon>
        <taxon>Parasitiformes</taxon>
        <taxon>Ixodida</taxon>
        <taxon>Ixodoidea</taxon>
        <taxon>Ixodidae</taxon>
        <taxon>Rhipicephalinae</taxon>
        <taxon>Rhipicephalus</taxon>
        <taxon>Rhipicephalus</taxon>
    </lineage>
</organism>
<dbReference type="SMART" id="SM00829">
    <property type="entry name" value="PKS_ER"/>
    <property type="match status" value="1"/>
</dbReference>
<dbReference type="GO" id="GO:0008270">
    <property type="term" value="F:zinc ion binding"/>
    <property type="evidence" value="ECO:0007669"/>
    <property type="project" value="InterPro"/>
</dbReference>
<dbReference type="InterPro" id="IPR020843">
    <property type="entry name" value="ER"/>
</dbReference>
<dbReference type="Gene3D" id="3.40.50.720">
    <property type="entry name" value="NAD(P)-binding Rossmann-like Domain"/>
    <property type="match status" value="1"/>
</dbReference>
<dbReference type="EMBL" id="GEDV01009409">
    <property type="protein sequence ID" value="JAP79148.1"/>
    <property type="molecule type" value="Transcribed_RNA"/>
</dbReference>
<dbReference type="PANTHER" id="PTHR43677:SF3">
    <property type="entry name" value="PROSTAGLANDIN REDUCTASE 3"/>
    <property type="match status" value="1"/>
</dbReference>
<dbReference type="PANTHER" id="PTHR43677">
    <property type="entry name" value="SHORT-CHAIN DEHYDROGENASE/REDUCTASE"/>
    <property type="match status" value="1"/>
</dbReference>
<sequence length="376" mass="40312">MLPQFATRAVLLLRCAPVAAVSRASMATKSKIPAEYRKLVCVKTTPKFRDAVSVVTVPTPKPGPGEVLVRTCYAGINASDVNATAGRYENAPKEHPFDLGFESVGEVVAVGPDVDGLQVGNSVAATNFPKFGAFGEYQCVKATRAYRIPQAIPEVVALLVSGLTAAIGLDQQGRIKAGETVLITAAAGGLGHLAVQYARAAGCRVVATCSSDQKEEYLRSLGCEKVINYRTHDLGAELGKAYPEGVDVVWETVGGETFDTLFRRLRPRGRLVVVGAIKGYLDEDKPFPDVDLRNLPYRLLARSTTLAGFLLTDYADLFPEYVAKLYMMLQDGSLVPRVDLGVNAEGGELKGVEGCIRGVEYLHSGKSVGKVLVKFD</sequence>
<dbReference type="PROSITE" id="PS01162">
    <property type="entry name" value="QOR_ZETA_CRYSTAL"/>
    <property type="match status" value="1"/>
</dbReference>
<keyword evidence="3" id="KW-0560">Oxidoreductase</keyword>
<evidence type="ECO:0000256" key="2">
    <source>
        <dbReference type="ARBA" id="ARBA00011981"/>
    </source>
</evidence>
<protein>
    <recommendedName>
        <fullName evidence="2">15-oxoprostaglandin 13-reductase</fullName>
        <ecNumber evidence="2">1.3.1.48</ecNumber>
    </recommendedName>
</protein>
<evidence type="ECO:0000259" key="5">
    <source>
        <dbReference type="SMART" id="SM00829"/>
    </source>
</evidence>
<dbReference type="InterPro" id="IPR002364">
    <property type="entry name" value="Quin_OxRdtase/zeta-crystal_CS"/>
</dbReference>
<dbReference type="EC" id="1.3.1.48" evidence="2"/>
<dbReference type="SUPFAM" id="SSF50129">
    <property type="entry name" value="GroES-like"/>
    <property type="match status" value="1"/>
</dbReference>
<reference evidence="6" key="1">
    <citation type="journal article" date="2016" name="Ticks Tick Borne Dis.">
        <title>De novo assembly and annotation of the salivary gland transcriptome of Rhipicephalus appendiculatus male and female ticks during blood feeding.</title>
        <authorList>
            <person name="de Castro M.H."/>
            <person name="de Klerk D."/>
            <person name="Pienaar R."/>
            <person name="Latif A.A."/>
            <person name="Rees D.J."/>
            <person name="Mans B.J."/>
        </authorList>
    </citation>
    <scope>NUCLEOTIDE SEQUENCE</scope>
    <source>
        <tissue evidence="6">Salivary glands</tissue>
    </source>
</reference>